<feature type="non-terminal residue" evidence="2">
    <location>
        <position position="1"/>
    </location>
</feature>
<reference evidence="2" key="1">
    <citation type="submission" date="2020-02" db="EMBL/GenBank/DDBJ databases">
        <authorList>
            <person name="Meier V. D."/>
        </authorList>
    </citation>
    <scope>NUCLEOTIDE SEQUENCE</scope>
    <source>
        <strain evidence="2">AVDCRST_MAG76</strain>
    </source>
</reference>
<accession>A0A6J4J7T7</accession>
<organism evidence="2">
    <name type="scientific">uncultured Acidimicrobiales bacterium</name>
    <dbReference type="NCBI Taxonomy" id="310071"/>
    <lineage>
        <taxon>Bacteria</taxon>
        <taxon>Bacillati</taxon>
        <taxon>Actinomycetota</taxon>
        <taxon>Acidimicrobiia</taxon>
        <taxon>Acidimicrobiales</taxon>
        <taxon>environmental samples</taxon>
    </lineage>
</organism>
<feature type="non-terminal residue" evidence="2">
    <location>
        <position position="260"/>
    </location>
</feature>
<feature type="region of interest" description="Disordered" evidence="1">
    <location>
        <begin position="1"/>
        <end position="200"/>
    </location>
</feature>
<evidence type="ECO:0000256" key="1">
    <source>
        <dbReference type="SAM" id="MobiDB-lite"/>
    </source>
</evidence>
<feature type="region of interest" description="Disordered" evidence="1">
    <location>
        <begin position="212"/>
        <end position="260"/>
    </location>
</feature>
<name>A0A6J4J7T7_9ACTN</name>
<dbReference type="AlphaFoldDB" id="A0A6J4J7T7"/>
<gene>
    <name evidence="2" type="ORF">AVDCRST_MAG76-3277</name>
</gene>
<feature type="compositionally biased region" description="Basic and acidic residues" evidence="1">
    <location>
        <begin position="212"/>
        <end position="223"/>
    </location>
</feature>
<sequence length="260" mass="28577">GHQQRRSPSGAARDRRRPPHRDGLDRRGHRPPVPDRGAGRDQVARHHRRSQPQPVDEGGRRDRADQRRAGGLWWRRRGGGACGPGPGWPYHHDPGADQGGSGRPQDLPLRGQPREPGRGGLRHERSPSEDPGGGDRSQAVPGAPQGARQALQRPAQGQWREGVHRAQQRPPGRSQAPDRRVGLGGRRAGLRPGPRAEGGVHLLLHRRRAAGREAGLHDHDDRRHRVPPRRAAVVDQGRTHRVDQAGLPDHGRGHRPGRGL</sequence>
<feature type="compositionally biased region" description="Basic and acidic residues" evidence="1">
    <location>
        <begin position="112"/>
        <end position="128"/>
    </location>
</feature>
<feature type="compositionally biased region" description="Low complexity" evidence="1">
    <location>
        <begin position="190"/>
        <end position="200"/>
    </location>
</feature>
<proteinExistence type="predicted"/>
<feature type="compositionally biased region" description="Basic and acidic residues" evidence="1">
    <location>
        <begin position="57"/>
        <end position="68"/>
    </location>
</feature>
<evidence type="ECO:0000313" key="2">
    <source>
        <dbReference type="EMBL" id="CAA9269140.1"/>
    </source>
</evidence>
<dbReference type="EMBL" id="CADCSZ010000197">
    <property type="protein sequence ID" value="CAA9269140.1"/>
    <property type="molecule type" value="Genomic_DNA"/>
</dbReference>
<protein>
    <submittedName>
        <fullName evidence="2">Uncharacterized protein</fullName>
    </submittedName>
</protein>